<dbReference type="GO" id="GO:0006260">
    <property type="term" value="P:DNA replication"/>
    <property type="evidence" value="ECO:0007669"/>
    <property type="project" value="UniProtKB-KW"/>
</dbReference>
<dbReference type="InterPro" id="IPR002939">
    <property type="entry name" value="DnaJ_C"/>
</dbReference>
<dbReference type="InterPro" id="IPR001305">
    <property type="entry name" value="HSP_DnaJ_Cys-rich_dom"/>
</dbReference>
<feature type="binding site" evidence="8">
    <location>
        <position position="176"/>
    </location>
    <ligand>
        <name>Zn(2+)</name>
        <dbReference type="ChEBI" id="CHEBI:29105"/>
        <label>2</label>
    </ligand>
</feature>
<dbReference type="PANTHER" id="PTHR43096">
    <property type="entry name" value="DNAJ HOMOLOG 1, MITOCHONDRIAL-RELATED"/>
    <property type="match status" value="1"/>
</dbReference>
<dbReference type="InterPro" id="IPR008971">
    <property type="entry name" value="HSP40/DnaJ_pept-bd"/>
</dbReference>
<dbReference type="PANTHER" id="PTHR43096:SF52">
    <property type="entry name" value="DNAJ HOMOLOG 1, MITOCHONDRIAL-RELATED"/>
    <property type="match status" value="1"/>
</dbReference>
<dbReference type="Proteomes" id="UP000289952">
    <property type="component" value="Chromosome"/>
</dbReference>
<organism evidence="12 13">
    <name type="scientific">Mycoplasmopsis bovirhinis</name>
    <dbReference type="NCBI Taxonomy" id="29553"/>
    <lineage>
        <taxon>Bacteria</taxon>
        <taxon>Bacillati</taxon>
        <taxon>Mycoplasmatota</taxon>
        <taxon>Mycoplasmoidales</taxon>
        <taxon>Metamycoplasmataceae</taxon>
        <taxon>Mycoplasmopsis</taxon>
    </lineage>
</organism>
<dbReference type="NCBIfam" id="TIGR02349">
    <property type="entry name" value="DnaJ_bact"/>
    <property type="match status" value="1"/>
</dbReference>
<dbReference type="InterPro" id="IPR001623">
    <property type="entry name" value="DnaJ_domain"/>
</dbReference>
<keyword evidence="1 8" id="KW-0479">Metal-binding</keyword>
<evidence type="ECO:0000256" key="3">
    <source>
        <dbReference type="ARBA" id="ARBA00022771"/>
    </source>
</evidence>
<keyword evidence="8" id="KW-0963">Cytoplasm</keyword>
<accession>A0A449AE95</accession>
<keyword evidence="13" id="KW-1185">Reference proteome</keyword>
<feature type="binding site" evidence="8">
    <location>
        <position position="202"/>
    </location>
    <ligand>
        <name>Zn(2+)</name>
        <dbReference type="ChEBI" id="CHEBI:29105"/>
        <label>2</label>
    </ligand>
</feature>
<dbReference type="SUPFAM" id="SSF49493">
    <property type="entry name" value="HSP40/DnaJ peptide-binding domain"/>
    <property type="match status" value="2"/>
</dbReference>
<feature type="domain" description="J" evidence="10">
    <location>
        <begin position="14"/>
        <end position="78"/>
    </location>
</feature>
<dbReference type="EMBL" id="LR214972">
    <property type="protein sequence ID" value="VEU63312.1"/>
    <property type="molecule type" value="Genomic_DNA"/>
</dbReference>
<protein>
    <recommendedName>
        <fullName evidence="7 8">Chaperone protein DnaJ</fullName>
    </recommendedName>
</protein>
<evidence type="ECO:0000256" key="4">
    <source>
        <dbReference type="ARBA" id="ARBA00022833"/>
    </source>
</evidence>
<keyword evidence="8" id="KW-0235">DNA replication</keyword>
<dbReference type="FunFam" id="2.10.230.10:FF:000002">
    <property type="entry name" value="Molecular chaperone DnaJ"/>
    <property type="match status" value="1"/>
</dbReference>
<dbReference type="InterPro" id="IPR036410">
    <property type="entry name" value="HSP_DnaJ_Cys-rich_dom_sf"/>
</dbReference>
<dbReference type="GO" id="GO:0005524">
    <property type="term" value="F:ATP binding"/>
    <property type="evidence" value="ECO:0007669"/>
    <property type="project" value="InterPro"/>
</dbReference>
<reference evidence="12 13" key="1">
    <citation type="submission" date="2019-01" db="EMBL/GenBank/DDBJ databases">
        <authorList>
            <consortium name="Pathogen Informatics"/>
        </authorList>
    </citation>
    <scope>NUCLEOTIDE SEQUENCE [LARGE SCALE GENOMIC DNA]</scope>
    <source>
        <strain evidence="12 13">NCTC10118</strain>
    </source>
</reference>
<dbReference type="CDD" id="cd10719">
    <property type="entry name" value="DnaJ_zf"/>
    <property type="match status" value="1"/>
</dbReference>
<evidence type="ECO:0000313" key="12">
    <source>
        <dbReference type="EMBL" id="VEU63312.1"/>
    </source>
</evidence>
<dbReference type="Pfam" id="PF01556">
    <property type="entry name" value="DnaJ_C"/>
    <property type="match status" value="1"/>
</dbReference>
<keyword evidence="5 8" id="KW-0143">Chaperone</keyword>
<name>A0A449AE95_9BACT</name>
<dbReference type="GO" id="GO:0051082">
    <property type="term" value="F:unfolded protein binding"/>
    <property type="evidence" value="ECO:0007669"/>
    <property type="project" value="UniProtKB-UniRule"/>
</dbReference>
<feature type="binding site" evidence="8">
    <location>
        <position position="216"/>
    </location>
    <ligand>
        <name>Zn(2+)</name>
        <dbReference type="ChEBI" id="CHEBI:29105"/>
        <label>1</label>
    </ligand>
</feature>
<evidence type="ECO:0000256" key="1">
    <source>
        <dbReference type="ARBA" id="ARBA00022723"/>
    </source>
</evidence>
<evidence type="ECO:0000256" key="5">
    <source>
        <dbReference type="ARBA" id="ARBA00023186"/>
    </source>
</evidence>
<feature type="binding site" evidence="8">
    <location>
        <position position="156"/>
    </location>
    <ligand>
        <name>Zn(2+)</name>
        <dbReference type="ChEBI" id="CHEBI:29105"/>
        <label>1</label>
    </ligand>
</feature>
<comment type="caution">
    <text evidence="8">Lacks conserved residue(s) required for the propagation of feature annotation.</text>
</comment>
<feature type="zinc finger region" description="CR-type" evidence="9">
    <location>
        <begin position="143"/>
        <end position="225"/>
    </location>
</feature>
<dbReference type="GO" id="GO:0031072">
    <property type="term" value="F:heat shock protein binding"/>
    <property type="evidence" value="ECO:0007669"/>
    <property type="project" value="InterPro"/>
</dbReference>
<comment type="similarity">
    <text evidence="6 8">Belongs to the DnaJ family.</text>
</comment>
<dbReference type="GO" id="GO:0009408">
    <property type="term" value="P:response to heat"/>
    <property type="evidence" value="ECO:0007669"/>
    <property type="project" value="InterPro"/>
</dbReference>
<keyword evidence="8 12" id="KW-0346">Stress response</keyword>
<dbReference type="Pfam" id="PF00226">
    <property type="entry name" value="DnaJ"/>
    <property type="match status" value="1"/>
</dbReference>
<dbReference type="GO" id="GO:0005737">
    <property type="term" value="C:cytoplasm"/>
    <property type="evidence" value="ECO:0007669"/>
    <property type="project" value="UniProtKB-SubCell"/>
</dbReference>
<proteinExistence type="inferred from homology"/>
<evidence type="ECO:0000256" key="8">
    <source>
        <dbReference type="HAMAP-Rule" id="MF_01152"/>
    </source>
</evidence>
<feature type="binding site" evidence="8">
    <location>
        <position position="159"/>
    </location>
    <ligand>
        <name>Zn(2+)</name>
        <dbReference type="ChEBI" id="CHEBI:29105"/>
        <label>1</label>
    </ligand>
</feature>
<comment type="subcellular location">
    <subcellularLocation>
        <location evidence="8">Cytoplasm</location>
    </subcellularLocation>
</comment>
<dbReference type="CDD" id="cd06257">
    <property type="entry name" value="DnaJ"/>
    <property type="match status" value="1"/>
</dbReference>
<comment type="domain">
    <text evidence="8">The J domain is necessary and sufficient to stimulate DnaK ATPase activity. Zinc center 1 plays an important role in the autonomous, DnaK-independent chaperone activity of DnaJ. Zinc center 2 is essential for interaction with DnaK and for DnaJ activity.</text>
</comment>
<evidence type="ECO:0000256" key="2">
    <source>
        <dbReference type="ARBA" id="ARBA00022737"/>
    </source>
</evidence>
<keyword evidence="4 8" id="KW-0862">Zinc</keyword>
<evidence type="ECO:0000256" key="7">
    <source>
        <dbReference type="ARBA" id="ARBA00067609"/>
    </source>
</evidence>
<dbReference type="Gene3D" id="2.10.230.10">
    <property type="entry name" value="Heat shock protein DnaJ, cysteine-rich domain"/>
    <property type="match status" value="1"/>
</dbReference>
<dbReference type="PRINTS" id="PR00625">
    <property type="entry name" value="JDOMAIN"/>
</dbReference>
<dbReference type="SUPFAM" id="SSF57938">
    <property type="entry name" value="DnaJ/Hsp40 cysteine-rich domain"/>
    <property type="match status" value="1"/>
</dbReference>
<evidence type="ECO:0000313" key="13">
    <source>
        <dbReference type="Proteomes" id="UP000289952"/>
    </source>
</evidence>
<evidence type="ECO:0000256" key="6">
    <source>
        <dbReference type="ARBA" id="ARBA00061004"/>
    </source>
</evidence>
<dbReference type="PROSITE" id="PS50076">
    <property type="entry name" value="DNAJ_2"/>
    <property type="match status" value="1"/>
</dbReference>
<dbReference type="Gene3D" id="2.60.260.20">
    <property type="entry name" value="Urease metallochaperone UreE, N-terminal domain"/>
    <property type="match status" value="2"/>
</dbReference>
<comment type="subunit">
    <text evidence="8">Homodimer.</text>
</comment>
<evidence type="ECO:0000259" key="10">
    <source>
        <dbReference type="PROSITE" id="PS50076"/>
    </source>
</evidence>
<dbReference type="SMART" id="SM00271">
    <property type="entry name" value="DnaJ"/>
    <property type="match status" value="1"/>
</dbReference>
<dbReference type="Gene3D" id="1.10.287.110">
    <property type="entry name" value="DnaJ domain"/>
    <property type="match status" value="1"/>
</dbReference>
<dbReference type="PROSITE" id="PS51188">
    <property type="entry name" value="ZF_CR"/>
    <property type="match status" value="1"/>
</dbReference>
<dbReference type="GO" id="GO:0042026">
    <property type="term" value="P:protein refolding"/>
    <property type="evidence" value="ECO:0007669"/>
    <property type="project" value="TreeGrafter"/>
</dbReference>
<gene>
    <name evidence="12" type="primary">MCYN0748</name>
    <name evidence="8" type="synonym">dnaJ</name>
    <name evidence="12" type="ORF">NCTC10118_00403</name>
</gene>
<evidence type="ECO:0000259" key="11">
    <source>
        <dbReference type="PROSITE" id="PS51188"/>
    </source>
</evidence>
<feature type="domain" description="CR-type" evidence="11">
    <location>
        <begin position="143"/>
        <end position="225"/>
    </location>
</feature>
<feature type="binding site" evidence="8">
    <location>
        <position position="199"/>
    </location>
    <ligand>
        <name>Zn(2+)</name>
        <dbReference type="ChEBI" id="CHEBI:29105"/>
        <label>2</label>
    </ligand>
</feature>
<keyword evidence="2 8" id="KW-0677">Repeat</keyword>
<dbReference type="InterPro" id="IPR012724">
    <property type="entry name" value="DnaJ"/>
</dbReference>
<keyword evidence="3 8" id="KW-0863">Zinc-finger</keyword>
<sequence length="378" mass="42185">MFCAKIDIMNNKRDYYEVLGLNKNATDQEIKTAYRSLAKKYHPDKLKDGTSDKKMQELNEAYEVLSNSEKRNLYDKYGHEAVNGYNGAGAQDFNASSFAGFGDIFGDFFSSFTGGTRRNASYAARGSDIKIIKRISFMDSLMGIELKETFPKYELCLHCNGSGAESQSDITTCQTCKGQGHTVRQARTIFGVMSEQVVCSNCQGNGKIISKKCSNCKGHKYTKNNKSVKIPIAPGTEDGTSLKLQGYGEPGVNGGPAGDLYIYIKVDNHKYFERRGNDLFLEFPVSFIDIMLENNVKVPTPYGEVTITLKKSYESGQVVKISGKGVQNKYRTGDLKLILKVVKPELSRSQFKELIKIFQTLDDTSNQDFLQTVNKTLK</sequence>
<feature type="binding site" evidence="8">
    <location>
        <position position="173"/>
    </location>
    <ligand>
        <name>Zn(2+)</name>
        <dbReference type="ChEBI" id="CHEBI:29105"/>
        <label>2</label>
    </ligand>
</feature>
<comment type="function">
    <text evidence="8">Participates actively in the response to hyperosmotic and heat shock by preventing the aggregation of stress-denatured proteins and by disaggregating proteins, also in an autonomous, DnaK-independent fashion. Unfolded proteins bind initially to DnaJ; upon interaction with the DnaJ-bound protein, DnaK hydrolyzes its bound ATP, resulting in the formation of a stable complex. GrpE releases ADP from DnaK; ATP binding to DnaK triggers the release of the substrate protein, thus completing the reaction cycle. Several rounds of ATP-dependent interactions between DnaJ, DnaK and GrpE are required for fully efficient folding. Also involved, together with DnaK and GrpE, in the DNA replication of plasmids through activation of initiation proteins.</text>
</comment>
<dbReference type="AlphaFoldDB" id="A0A449AE95"/>
<dbReference type="CDD" id="cd10747">
    <property type="entry name" value="DnaJ_C"/>
    <property type="match status" value="1"/>
</dbReference>
<dbReference type="InterPro" id="IPR036869">
    <property type="entry name" value="J_dom_sf"/>
</dbReference>
<evidence type="ECO:0000256" key="9">
    <source>
        <dbReference type="PROSITE-ProRule" id="PRU00546"/>
    </source>
</evidence>
<dbReference type="HAMAP" id="MF_01152">
    <property type="entry name" value="DnaJ"/>
    <property type="match status" value="1"/>
</dbReference>
<comment type="cofactor">
    <cofactor evidence="8">
        <name>Zn(2+)</name>
        <dbReference type="ChEBI" id="CHEBI:29105"/>
    </cofactor>
    <text evidence="8">Binds 2 Zn(2+) ions per monomer.</text>
</comment>
<dbReference type="GO" id="GO:0008270">
    <property type="term" value="F:zinc ion binding"/>
    <property type="evidence" value="ECO:0007669"/>
    <property type="project" value="UniProtKB-UniRule"/>
</dbReference>
<feature type="binding site" evidence="8">
    <location>
        <position position="213"/>
    </location>
    <ligand>
        <name>Zn(2+)</name>
        <dbReference type="ChEBI" id="CHEBI:29105"/>
        <label>1</label>
    </ligand>
</feature>
<dbReference type="SUPFAM" id="SSF46565">
    <property type="entry name" value="Chaperone J-domain"/>
    <property type="match status" value="1"/>
</dbReference>